<dbReference type="InterPro" id="IPR012951">
    <property type="entry name" value="BBE"/>
</dbReference>
<evidence type="ECO:0000256" key="3">
    <source>
        <dbReference type="ARBA" id="ARBA00022630"/>
    </source>
</evidence>
<dbReference type="PANTHER" id="PTHR42973:SF39">
    <property type="entry name" value="FAD-BINDING PCMH-TYPE DOMAIN-CONTAINING PROTEIN"/>
    <property type="match status" value="1"/>
</dbReference>
<dbReference type="Pfam" id="PF01565">
    <property type="entry name" value="FAD_binding_4"/>
    <property type="match status" value="1"/>
</dbReference>
<name>A0A6P2BRP0_9ACTN</name>
<dbReference type="Pfam" id="PF08031">
    <property type="entry name" value="BBE"/>
    <property type="match status" value="1"/>
</dbReference>
<gene>
    <name evidence="7" type="ORF">EAS64_34250</name>
</gene>
<dbReference type="SUPFAM" id="SSF56176">
    <property type="entry name" value="FAD-binding/transporter-associated domain-like"/>
    <property type="match status" value="1"/>
</dbReference>
<sequence>MTTLGNRCGGRRVLTDVTNATDSYPKRRTFLAAATAGAAVVAVPAIAKAASSGIAARAAGPTNADWAALAKDLSGTLVRPGESAYSTAKLLFDPRFDGQHPAGIAFVKSPHDVATCLAFVRKFKIPFTARSGGHSYAGYSGTSGLIIDVSNLKTMAVSGTTAVAGAGTRLIDFYHALAAKGRAVPGGSCPTVGIAGLALGGGIGVTARAHGLTCDSLESLQIVTANGAVLTATADPQQHSDLFWACQGGGGGNFGVVTSFTFRTTPAPSPCLFFMRWPWAQAAKVVAAWQSWAPHAPDALWSNLHLAAAPGGHTPTITVGGTYLGSVSAAASLIDQLWAKVGSHPTTWSLSNPEPYLNAMLAEAGCSSLGYQACHLPWYASGGRLGRVPQFTKSDFFTTPLSSAGISTLLAGIVALQKVHGAPGGVGGVAFDSLGGAVNRVKPGATAFVHRNALFGAQYTTDWNNGAGAAGIANQETWLRKFWTSMRRYASGQAYQNYIDPELTSWRTAYYGSNYNKLVAIKKKYDPTFLFKFPQAIGTPVPAQVMRTPVTG</sequence>
<evidence type="ECO:0000259" key="6">
    <source>
        <dbReference type="PROSITE" id="PS51387"/>
    </source>
</evidence>
<dbReference type="InterPro" id="IPR006311">
    <property type="entry name" value="TAT_signal"/>
</dbReference>
<comment type="similarity">
    <text evidence="2">Belongs to the oxygen-dependent FAD-linked oxidoreductase family.</text>
</comment>
<dbReference type="Gene3D" id="3.40.462.20">
    <property type="match status" value="1"/>
</dbReference>
<dbReference type="Proteomes" id="UP000460272">
    <property type="component" value="Unassembled WGS sequence"/>
</dbReference>
<feature type="domain" description="FAD-binding PCMH-type" evidence="6">
    <location>
        <begin position="96"/>
        <end position="267"/>
    </location>
</feature>
<dbReference type="GO" id="GO:0071949">
    <property type="term" value="F:FAD binding"/>
    <property type="evidence" value="ECO:0007669"/>
    <property type="project" value="InterPro"/>
</dbReference>
<evidence type="ECO:0000313" key="8">
    <source>
        <dbReference type="Proteomes" id="UP000460272"/>
    </source>
</evidence>
<dbReference type="InterPro" id="IPR016166">
    <property type="entry name" value="FAD-bd_PCMH"/>
</dbReference>
<dbReference type="InterPro" id="IPR016167">
    <property type="entry name" value="FAD-bd_PCMH_sub1"/>
</dbReference>
<dbReference type="Gene3D" id="3.30.465.10">
    <property type="match status" value="1"/>
</dbReference>
<dbReference type="PROSITE" id="PS51318">
    <property type="entry name" value="TAT"/>
    <property type="match status" value="1"/>
</dbReference>
<dbReference type="OrthoDB" id="545125at2"/>
<keyword evidence="5" id="KW-0560">Oxidoreductase</keyword>
<comment type="caution">
    <text evidence="7">The sequence shown here is derived from an EMBL/GenBank/DDBJ whole genome shotgun (WGS) entry which is preliminary data.</text>
</comment>
<evidence type="ECO:0000256" key="1">
    <source>
        <dbReference type="ARBA" id="ARBA00001974"/>
    </source>
</evidence>
<dbReference type="InterPro" id="IPR006094">
    <property type="entry name" value="Oxid_FAD_bind_N"/>
</dbReference>
<dbReference type="PROSITE" id="PS51387">
    <property type="entry name" value="FAD_PCMH"/>
    <property type="match status" value="1"/>
</dbReference>
<evidence type="ECO:0000313" key="7">
    <source>
        <dbReference type="EMBL" id="TVZ01337.1"/>
    </source>
</evidence>
<dbReference type="AlphaFoldDB" id="A0A6P2BRP0"/>
<protein>
    <submittedName>
        <fullName evidence="7">FAD-binding oxidoreductase</fullName>
    </submittedName>
</protein>
<organism evidence="7 8">
    <name type="scientific">Trebonia kvetii</name>
    <dbReference type="NCBI Taxonomy" id="2480626"/>
    <lineage>
        <taxon>Bacteria</taxon>
        <taxon>Bacillati</taxon>
        <taxon>Actinomycetota</taxon>
        <taxon>Actinomycetes</taxon>
        <taxon>Streptosporangiales</taxon>
        <taxon>Treboniaceae</taxon>
        <taxon>Trebonia</taxon>
    </lineage>
</organism>
<dbReference type="InterPro" id="IPR036318">
    <property type="entry name" value="FAD-bd_PCMH-like_sf"/>
</dbReference>
<dbReference type="GO" id="GO:0016491">
    <property type="term" value="F:oxidoreductase activity"/>
    <property type="evidence" value="ECO:0007669"/>
    <property type="project" value="UniProtKB-KW"/>
</dbReference>
<evidence type="ECO:0000256" key="2">
    <source>
        <dbReference type="ARBA" id="ARBA00005466"/>
    </source>
</evidence>
<accession>A0A6P2BRP0</accession>
<dbReference type="InterPro" id="IPR016169">
    <property type="entry name" value="FAD-bd_PCMH_sub2"/>
</dbReference>
<proteinExistence type="inferred from homology"/>
<keyword evidence="8" id="KW-1185">Reference proteome</keyword>
<dbReference type="InterPro" id="IPR050416">
    <property type="entry name" value="FAD-linked_Oxidoreductase"/>
</dbReference>
<keyword evidence="4" id="KW-0274">FAD</keyword>
<keyword evidence="3" id="KW-0285">Flavoprotein</keyword>
<comment type="cofactor">
    <cofactor evidence="1">
        <name>FAD</name>
        <dbReference type="ChEBI" id="CHEBI:57692"/>
    </cofactor>
</comment>
<evidence type="ECO:0000256" key="5">
    <source>
        <dbReference type="ARBA" id="ARBA00023002"/>
    </source>
</evidence>
<dbReference type="PANTHER" id="PTHR42973">
    <property type="entry name" value="BINDING OXIDOREDUCTASE, PUTATIVE (AFU_ORTHOLOGUE AFUA_1G17690)-RELATED"/>
    <property type="match status" value="1"/>
</dbReference>
<reference evidence="7 8" key="1">
    <citation type="submission" date="2018-11" db="EMBL/GenBank/DDBJ databases">
        <title>Trebonia kvetii gen.nov., sp.nov., a novel acidophilic actinobacterium, and proposal of the new actinobacterial family Treboniaceae fam. nov.</title>
        <authorList>
            <person name="Rapoport D."/>
            <person name="Sagova-Mareckova M."/>
            <person name="Sedlacek I."/>
            <person name="Provaznik J."/>
            <person name="Kralova S."/>
            <person name="Pavlinic D."/>
            <person name="Benes V."/>
            <person name="Kopecky J."/>
        </authorList>
    </citation>
    <scope>NUCLEOTIDE SEQUENCE [LARGE SCALE GENOMIC DNA]</scope>
    <source>
        <strain evidence="7 8">15Tr583</strain>
    </source>
</reference>
<dbReference type="EMBL" id="RPFW01000007">
    <property type="protein sequence ID" value="TVZ01337.1"/>
    <property type="molecule type" value="Genomic_DNA"/>
</dbReference>
<dbReference type="Gene3D" id="3.30.43.10">
    <property type="entry name" value="Uridine Diphospho-n-acetylenolpyruvylglucosamine Reductase, domain 2"/>
    <property type="match status" value="1"/>
</dbReference>
<evidence type="ECO:0000256" key="4">
    <source>
        <dbReference type="ARBA" id="ARBA00022827"/>
    </source>
</evidence>